<evidence type="ECO:0000313" key="2">
    <source>
        <dbReference type="EMBL" id="CAD9017551.1"/>
    </source>
</evidence>
<feature type="transmembrane region" description="Helical" evidence="1">
    <location>
        <begin position="165"/>
        <end position="189"/>
    </location>
</feature>
<evidence type="ECO:0000256" key="1">
    <source>
        <dbReference type="SAM" id="Phobius"/>
    </source>
</evidence>
<keyword evidence="1" id="KW-0472">Membrane</keyword>
<reference evidence="2" key="1">
    <citation type="submission" date="2021-01" db="EMBL/GenBank/DDBJ databases">
        <authorList>
            <person name="Corre E."/>
            <person name="Pelletier E."/>
            <person name="Niang G."/>
            <person name="Scheremetjew M."/>
            <person name="Finn R."/>
            <person name="Kale V."/>
            <person name="Holt S."/>
            <person name="Cochrane G."/>
            <person name="Meng A."/>
            <person name="Brown T."/>
            <person name="Cohen L."/>
        </authorList>
    </citation>
    <scope>NUCLEOTIDE SEQUENCE</scope>
    <source>
        <strain evidence="2">NIES-381</strain>
    </source>
</reference>
<feature type="transmembrane region" description="Helical" evidence="1">
    <location>
        <begin position="46"/>
        <end position="64"/>
    </location>
</feature>
<protein>
    <submittedName>
        <fullName evidence="2">Uncharacterized protein</fullName>
    </submittedName>
</protein>
<keyword evidence="1" id="KW-0812">Transmembrane</keyword>
<feature type="transmembrane region" description="Helical" evidence="1">
    <location>
        <begin position="121"/>
        <end position="145"/>
    </location>
</feature>
<gene>
    <name evidence="2" type="ORF">EGYM00392_LOCUS28661</name>
</gene>
<name>A0A7S1NG13_9EUGL</name>
<proteinExistence type="predicted"/>
<accession>A0A7S1NG13</accession>
<sequence length="190" mass="20178">MADRSEPNKALLSGAPKVATIDLEGHVGGEIGGEEEAASGLGCPGLCCQLLIWIGMGIFWLWIYLDYKDVVCKHPLPMWCLVNCIVSFGGLPASCLANTIRVHGLQNAAAGPSLNVRVPTSIACLSGISCLLVVFQTVCFILGNYWAFGQNELECDAGLLKAVRYYFITLYVVVGAICCCTCLAARAAVA</sequence>
<dbReference type="AlphaFoldDB" id="A0A7S1NG13"/>
<keyword evidence="1" id="KW-1133">Transmembrane helix</keyword>
<organism evidence="2">
    <name type="scientific">Eutreptiella gymnastica</name>
    <dbReference type="NCBI Taxonomy" id="73025"/>
    <lineage>
        <taxon>Eukaryota</taxon>
        <taxon>Discoba</taxon>
        <taxon>Euglenozoa</taxon>
        <taxon>Euglenida</taxon>
        <taxon>Spirocuta</taxon>
        <taxon>Euglenophyceae</taxon>
        <taxon>Eutreptiales</taxon>
        <taxon>Eutreptiaceae</taxon>
        <taxon>Eutreptiella</taxon>
    </lineage>
</organism>
<feature type="transmembrane region" description="Helical" evidence="1">
    <location>
        <begin position="76"/>
        <end position="100"/>
    </location>
</feature>
<dbReference type="EMBL" id="HBGA01076693">
    <property type="protein sequence ID" value="CAD9017551.1"/>
    <property type="molecule type" value="Transcribed_RNA"/>
</dbReference>